<proteinExistence type="predicted"/>
<dbReference type="PANTHER" id="PTHR31400:SF1">
    <property type="entry name" value="PROTEIN GUCD1"/>
    <property type="match status" value="1"/>
</dbReference>
<dbReference type="InterPro" id="IPR018616">
    <property type="entry name" value="GUCD1"/>
</dbReference>
<keyword evidence="2" id="KW-1185">Reference proteome</keyword>
<protein>
    <recommendedName>
        <fullName evidence="3">Guanylyl cyclase</fullName>
    </recommendedName>
</protein>
<evidence type="ECO:0000313" key="2">
    <source>
        <dbReference type="Proteomes" id="UP001211065"/>
    </source>
</evidence>
<dbReference type="PANTHER" id="PTHR31400">
    <property type="entry name" value="GUANYLYL CYCLASE DOMAIN CONTAINING PROTEIN 1 GUCD1"/>
    <property type="match status" value="1"/>
</dbReference>
<reference evidence="1" key="1">
    <citation type="submission" date="2020-05" db="EMBL/GenBank/DDBJ databases">
        <title>Phylogenomic resolution of chytrid fungi.</title>
        <authorList>
            <person name="Stajich J.E."/>
            <person name="Amses K."/>
            <person name="Simmons R."/>
            <person name="Seto K."/>
            <person name="Myers J."/>
            <person name="Bonds A."/>
            <person name="Quandt C.A."/>
            <person name="Barry K."/>
            <person name="Liu P."/>
            <person name="Grigoriev I."/>
            <person name="Longcore J.E."/>
            <person name="James T.Y."/>
        </authorList>
    </citation>
    <scope>NUCLEOTIDE SEQUENCE</scope>
    <source>
        <strain evidence="1">JEL0476</strain>
    </source>
</reference>
<evidence type="ECO:0000313" key="1">
    <source>
        <dbReference type="EMBL" id="KAJ3199593.1"/>
    </source>
</evidence>
<accession>A0AAD5TUJ1</accession>
<gene>
    <name evidence="1" type="ORF">HK099_003099</name>
</gene>
<dbReference type="EMBL" id="JADGJW010002080">
    <property type="protein sequence ID" value="KAJ3199593.1"/>
    <property type="molecule type" value="Genomic_DNA"/>
</dbReference>
<dbReference type="Proteomes" id="UP001211065">
    <property type="component" value="Unassembled WGS sequence"/>
</dbReference>
<comment type="caution">
    <text evidence="1">The sequence shown here is derived from an EMBL/GenBank/DDBJ whole genome shotgun (WGS) entry which is preliminary data.</text>
</comment>
<evidence type="ECO:0008006" key="3">
    <source>
        <dbReference type="Google" id="ProtNLM"/>
    </source>
</evidence>
<sequence length="167" mass="19041">MSSFLTSPFEILKETYKVFFPSLENEEVKESLLDEDVDEFTDAKSYEDDVNNPENVNQSFSTLNNSTSNSSMLKLSSSLSLAASFIPFKKQIDDFDCGLTCCSMIFSSLGIPKTSVQDLIDFVNPLDSIWTIDLAYLLREKGIKDFSTLFYIPYWNKLYPTQKLKVL</sequence>
<dbReference type="Pfam" id="PF09778">
    <property type="entry name" value="Guanylate_cyc_2"/>
    <property type="match status" value="1"/>
</dbReference>
<dbReference type="AlphaFoldDB" id="A0AAD5TUJ1"/>
<name>A0AAD5TUJ1_9FUNG</name>
<organism evidence="1 2">
    <name type="scientific">Clydaea vesicula</name>
    <dbReference type="NCBI Taxonomy" id="447962"/>
    <lineage>
        <taxon>Eukaryota</taxon>
        <taxon>Fungi</taxon>
        <taxon>Fungi incertae sedis</taxon>
        <taxon>Chytridiomycota</taxon>
        <taxon>Chytridiomycota incertae sedis</taxon>
        <taxon>Chytridiomycetes</taxon>
        <taxon>Lobulomycetales</taxon>
        <taxon>Lobulomycetaceae</taxon>
        <taxon>Clydaea</taxon>
    </lineage>
</organism>